<evidence type="ECO:0000313" key="4">
    <source>
        <dbReference type="Proteomes" id="UP000256488"/>
    </source>
</evidence>
<dbReference type="GO" id="GO:0016491">
    <property type="term" value="F:oxidoreductase activity"/>
    <property type="evidence" value="ECO:0007669"/>
    <property type="project" value="UniProtKB-KW"/>
</dbReference>
<protein>
    <recommendedName>
        <fullName evidence="2">FAD/NAD(P)-binding domain-containing protein</fullName>
    </recommendedName>
</protein>
<sequence>MRIQQGGNQMKTDLLIVGGGPAGLSAAIRGAASNIDVTLIDESFTVGGQLRQQIQQVDSLPKGYSPSRGVEILAKLEKEALHSDVKILNNHTMVGTYENGEVGVTNGTDTFPIRAKKYLFAPGAAEEAIIFPGWTLPGVMTAGAVQILLHRELVLPGEEALIVGSNDFALETAQQLIECGINIKGIVEKGDKVISENVGLLSYLNTYQIPIYLQSEIEMVTGKGEVESVIVQTNETQIKMKVDLICTASTFTPIVETFQLMNCHLAYQYELGGWIPIYNQGFQTTNDSVYVAGNAAGVTHLGAILLTGEIAAVHALATMGKISNVDDVLDELWEALSSLEQAENMQRRYENIQAYYKLKGLPLPKI</sequence>
<dbReference type="EMBL" id="NFZX01000018">
    <property type="protein sequence ID" value="RFA34908.1"/>
    <property type="molecule type" value="Genomic_DNA"/>
</dbReference>
<dbReference type="AlphaFoldDB" id="A0A3E0WQ06"/>
<dbReference type="Pfam" id="PF07992">
    <property type="entry name" value="Pyr_redox_2"/>
    <property type="match status" value="1"/>
</dbReference>
<name>A0A3E0WQ06_9BACI</name>
<dbReference type="InterPro" id="IPR036188">
    <property type="entry name" value="FAD/NAD-bd_sf"/>
</dbReference>
<comment type="caution">
    <text evidence="3">The sequence shown here is derived from an EMBL/GenBank/DDBJ whole genome shotgun (WGS) entry which is preliminary data.</text>
</comment>
<gene>
    <name evidence="3" type="ORF">CAI16_09885</name>
</gene>
<evidence type="ECO:0000256" key="1">
    <source>
        <dbReference type="ARBA" id="ARBA00023002"/>
    </source>
</evidence>
<proteinExistence type="predicted"/>
<evidence type="ECO:0000313" key="3">
    <source>
        <dbReference type="EMBL" id="RFA34908.1"/>
    </source>
</evidence>
<dbReference type="InterPro" id="IPR051691">
    <property type="entry name" value="Metab_Enz_Cyan_OpOx_G3PDH"/>
</dbReference>
<keyword evidence="1" id="KW-0560">Oxidoreductase</keyword>
<accession>A0A3E0WQ06</accession>
<evidence type="ECO:0000259" key="2">
    <source>
        <dbReference type="Pfam" id="PF07992"/>
    </source>
</evidence>
<dbReference type="Gene3D" id="3.50.50.60">
    <property type="entry name" value="FAD/NAD(P)-binding domain"/>
    <property type="match status" value="2"/>
</dbReference>
<dbReference type="InterPro" id="IPR023753">
    <property type="entry name" value="FAD/NAD-binding_dom"/>
</dbReference>
<feature type="domain" description="FAD/NAD(P)-binding" evidence="2">
    <location>
        <begin position="13"/>
        <end position="300"/>
    </location>
</feature>
<dbReference type="Proteomes" id="UP000256488">
    <property type="component" value="Unassembled WGS sequence"/>
</dbReference>
<organism evidence="3 4">
    <name type="scientific">Virgibacillus dokdonensis</name>
    <dbReference type="NCBI Taxonomy" id="302167"/>
    <lineage>
        <taxon>Bacteria</taxon>
        <taxon>Bacillati</taxon>
        <taxon>Bacillota</taxon>
        <taxon>Bacilli</taxon>
        <taxon>Bacillales</taxon>
        <taxon>Bacillaceae</taxon>
        <taxon>Virgibacillus</taxon>
    </lineage>
</organism>
<dbReference type="PANTHER" id="PTHR42949:SF3">
    <property type="entry name" value="ANAEROBIC GLYCEROL-3-PHOSPHATE DEHYDROGENASE SUBUNIT B"/>
    <property type="match status" value="1"/>
</dbReference>
<dbReference type="PRINTS" id="PR00368">
    <property type="entry name" value="FADPNR"/>
</dbReference>
<dbReference type="PANTHER" id="PTHR42949">
    <property type="entry name" value="ANAEROBIC GLYCEROL-3-PHOSPHATE DEHYDROGENASE SUBUNIT B"/>
    <property type="match status" value="1"/>
</dbReference>
<dbReference type="PRINTS" id="PR00469">
    <property type="entry name" value="PNDRDTASEII"/>
</dbReference>
<dbReference type="SUPFAM" id="SSF51905">
    <property type="entry name" value="FAD/NAD(P)-binding domain"/>
    <property type="match status" value="1"/>
</dbReference>
<reference evidence="3 4" key="1">
    <citation type="submission" date="2017-05" db="EMBL/GenBank/DDBJ databases">
        <title>Virgibacillus sp. AK90 isolated from a saltern of Kakinada, India.</title>
        <authorList>
            <person name="Gupta V."/>
            <person name="Sidhu C."/>
            <person name="Korpole S."/>
            <person name="Pinnaka A.K."/>
        </authorList>
    </citation>
    <scope>NUCLEOTIDE SEQUENCE [LARGE SCALE GENOMIC DNA]</scope>
    <source>
        <strain evidence="3 4">AK90</strain>
    </source>
</reference>